<dbReference type="EMBL" id="LT546645">
    <property type="protein sequence ID" value="SAI73386.1"/>
    <property type="molecule type" value="Genomic_DNA"/>
</dbReference>
<reference evidence="7 8" key="1">
    <citation type="submission" date="2016-04" db="EMBL/GenBank/DDBJ databases">
        <authorList>
            <consortium name="Pathogen Informatics"/>
        </authorList>
    </citation>
    <scope>NUCLEOTIDE SEQUENCE [LARGE SCALE GENOMIC DNA]</scope>
    <source>
        <strain evidence="7 8">H044680328</strain>
    </source>
</reference>
<dbReference type="eggNOG" id="COG3148">
    <property type="taxonomic scope" value="Bacteria"/>
</dbReference>
<keyword evidence="4" id="KW-0819">tRNA processing</keyword>
<dbReference type="InterPro" id="IPR039262">
    <property type="entry name" value="DTWD2/TAPT"/>
</dbReference>
<evidence type="ECO:0000256" key="3">
    <source>
        <dbReference type="ARBA" id="ARBA00022691"/>
    </source>
</evidence>
<proteinExistence type="inferred from homology"/>
<dbReference type="Pfam" id="PF03942">
    <property type="entry name" value="DTW"/>
    <property type="match status" value="1"/>
</dbReference>
<keyword evidence="3" id="KW-0949">S-adenosyl-L-methionine</keyword>
<dbReference type="GO" id="GO:0008033">
    <property type="term" value="P:tRNA processing"/>
    <property type="evidence" value="ECO:0007669"/>
    <property type="project" value="UniProtKB-KW"/>
</dbReference>
<comment type="similarity">
    <text evidence="5">Belongs to the TDD superfamily. DTWD2 family.</text>
</comment>
<evidence type="ECO:0000256" key="2">
    <source>
        <dbReference type="ARBA" id="ARBA00022679"/>
    </source>
</evidence>
<keyword evidence="8" id="KW-1185">Reference proteome</keyword>
<dbReference type="STRING" id="123899.SAMEA3906487_03672"/>
<gene>
    <name evidence="7" type="ORF">SAMEA3906487_03672</name>
</gene>
<dbReference type="Proteomes" id="UP000076825">
    <property type="component" value="Chromosome 1"/>
</dbReference>
<organism evidence="7 8">
    <name type="scientific">Bordetella trematum</name>
    <dbReference type="NCBI Taxonomy" id="123899"/>
    <lineage>
        <taxon>Bacteria</taxon>
        <taxon>Pseudomonadati</taxon>
        <taxon>Pseudomonadota</taxon>
        <taxon>Betaproteobacteria</taxon>
        <taxon>Burkholderiales</taxon>
        <taxon>Alcaligenaceae</taxon>
        <taxon>Bordetella</taxon>
    </lineage>
</organism>
<dbReference type="PANTHER" id="PTHR21392">
    <property type="entry name" value="TRNA-URIDINE AMINOCARBOXYPROPYLTRANSFERASE 2"/>
    <property type="match status" value="1"/>
</dbReference>
<feature type="domain" description="DTW" evidence="6">
    <location>
        <begin position="2"/>
        <end position="185"/>
    </location>
</feature>
<name>A0A157STW5_9BORD</name>
<evidence type="ECO:0000259" key="6">
    <source>
        <dbReference type="SMART" id="SM01144"/>
    </source>
</evidence>
<sequence length="201" mass="22022">MSRPVCGRCERPLSHCLCALVPKLYSDTRVLILQDPREAGHALNTARLAWLGLARAQRVVADQFDPVLWQQPGWAAYLLFPGEQAQVVGPAVAGAPGRLLVVPDATWRRARAMVARHPELAALPRLSLPGVPQGRYRVRHADLPGALSTVEAVAAALNGLEASSRYDALLEPLERLVQGQIEAMGQARYEAHHVRREGSRR</sequence>
<dbReference type="GeneID" id="56589093"/>
<evidence type="ECO:0000256" key="5">
    <source>
        <dbReference type="ARBA" id="ARBA00034489"/>
    </source>
</evidence>
<dbReference type="KEGG" id="btrm:SAMEA390648703672"/>
<protein>
    <recommendedName>
        <fullName evidence="1">tRNA-uridine aminocarboxypropyltransferase</fullName>
        <ecNumber evidence="1">2.5.1.25</ecNumber>
    </recommendedName>
</protein>
<dbReference type="EC" id="2.5.1.25" evidence="1"/>
<dbReference type="PATRIC" id="fig|123899.6.peg.3672"/>
<evidence type="ECO:0000313" key="8">
    <source>
        <dbReference type="Proteomes" id="UP000076825"/>
    </source>
</evidence>
<dbReference type="InterPro" id="IPR005636">
    <property type="entry name" value="DTW"/>
</dbReference>
<dbReference type="PANTHER" id="PTHR21392:SF0">
    <property type="entry name" value="TRNA-URIDINE AMINOCARBOXYPROPYLTRANSFERASE 2"/>
    <property type="match status" value="1"/>
</dbReference>
<evidence type="ECO:0000313" key="7">
    <source>
        <dbReference type="EMBL" id="SAI73386.1"/>
    </source>
</evidence>
<accession>A0A157STW5</accession>
<dbReference type="GO" id="GO:0016432">
    <property type="term" value="F:tRNA-uridine aminocarboxypropyltransferase activity"/>
    <property type="evidence" value="ECO:0007669"/>
    <property type="project" value="UniProtKB-EC"/>
</dbReference>
<evidence type="ECO:0000256" key="4">
    <source>
        <dbReference type="ARBA" id="ARBA00022694"/>
    </source>
</evidence>
<dbReference type="RefSeq" id="WP_063492640.1">
    <property type="nucleotide sequence ID" value="NZ_CP016340.1"/>
</dbReference>
<evidence type="ECO:0000256" key="1">
    <source>
        <dbReference type="ARBA" id="ARBA00012386"/>
    </source>
</evidence>
<dbReference type="AlphaFoldDB" id="A0A157STW5"/>
<keyword evidence="2" id="KW-0808">Transferase</keyword>
<dbReference type="SMART" id="SM01144">
    <property type="entry name" value="DTW"/>
    <property type="match status" value="1"/>
</dbReference>
<dbReference type="OrthoDB" id="268835at2"/>